<sequence length="88" mass="10084">MTALTRNASQTFSTNIHVTFTSPVHIRKLTTGTASQDCSSVLFAKHFFVVIRVHLKNLISRQRSFFFLLLIPKRNVWKGNIKTECDCN</sequence>
<dbReference type="EMBL" id="GFPF01002367">
    <property type="protein sequence ID" value="MAA13513.1"/>
    <property type="molecule type" value="Transcribed_RNA"/>
</dbReference>
<proteinExistence type="predicted"/>
<dbReference type="AlphaFoldDB" id="A0A224YH27"/>
<reference evidence="1" key="1">
    <citation type="journal article" date="2017" name="Parasit. Vectors">
        <title>Sialotranscriptomics of Rhipicephalus zambeziensis reveals intricate expression profiles of secretory proteins and suggests tight temporal transcriptional regulation during blood-feeding.</title>
        <authorList>
            <person name="de Castro M.H."/>
            <person name="de Klerk D."/>
            <person name="Pienaar R."/>
            <person name="Rees D.J.G."/>
            <person name="Mans B.J."/>
        </authorList>
    </citation>
    <scope>NUCLEOTIDE SEQUENCE</scope>
    <source>
        <tissue evidence="1">Salivary glands</tissue>
    </source>
</reference>
<protein>
    <submittedName>
        <fullName evidence="1">Uncharacterized protein</fullName>
    </submittedName>
</protein>
<name>A0A224YH27_9ACAR</name>
<accession>A0A224YH27</accession>
<organism evidence="1">
    <name type="scientific">Rhipicephalus zambeziensis</name>
    <dbReference type="NCBI Taxonomy" id="60191"/>
    <lineage>
        <taxon>Eukaryota</taxon>
        <taxon>Metazoa</taxon>
        <taxon>Ecdysozoa</taxon>
        <taxon>Arthropoda</taxon>
        <taxon>Chelicerata</taxon>
        <taxon>Arachnida</taxon>
        <taxon>Acari</taxon>
        <taxon>Parasitiformes</taxon>
        <taxon>Ixodida</taxon>
        <taxon>Ixodoidea</taxon>
        <taxon>Ixodidae</taxon>
        <taxon>Rhipicephalinae</taxon>
        <taxon>Rhipicephalus</taxon>
        <taxon>Rhipicephalus</taxon>
    </lineage>
</organism>
<evidence type="ECO:0000313" key="1">
    <source>
        <dbReference type="EMBL" id="MAA13513.1"/>
    </source>
</evidence>